<dbReference type="Pfam" id="PF02668">
    <property type="entry name" value="TauD"/>
    <property type="match status" value="1"/>
</dbReference>
<evidence type="ECO:0000256" key="5">
    <source>
        <dbReference type="ARBA" id="ARBA00023002"/>
    </source>
</evidence>
<dbReference type="AlphaFoldDB" id="A0A0J9X7B9"/>
<evidence type="ECO:0000259" key="7">
    <source>
        <dbReference type="Pfam" id="PF02668"/>
    </source>
</evidence>
<feature type="domain" description="TauD/TfdA-like" evidence="7">
    <location>
        <begin position="93"/>
        <end position="360"/>
    </location>
</feature>
<evidence type="ECO:0000256" key="2">
    <source>
        <dbReference type="ARBA" id="ARBA00005896"/>
    </source>
</evidence>
<evidence type="ECO:0000313" key="9">
    <source>
        <dbReference type="Proteomes" id="UP000242525"/>
    </source>
</evidence>
<keyword evidence="6" id="KW-0408">Iron</keyword>
<dbReference type="SUPFAM" id="SSF51197">
    <property type="entry name" value="Clavaminate synthase-like"/>
    <property type="match status" value="1"/>
</dbReference>
<dbReference type="InterPro" id="IPR042098">
    <property type="entry name" value="TauD-like_sf"/>
</dbReference>
<accession>A0A0J9X7B9</accession>
<reference evidence="8" key="1">
    <citation type="submission" date="2014-03" db="EMBL/GenBank/DDBJ databases">
        <authorList>
            <person name="Casaregola S."/>
        </authorList>
    </citation>
    <scope>NUCLEOTIDE SEQUENCE [LARGE SCALE GENOMIC DNA]</scope>
    <source>
        <strain evidence="8">CLIB 918</strain>
    </source>
</reference>
<gene>
    <name evidence="8" type="ORF">BN980_GECA04s03975g</name>
</gene>
<comment type="caution">
    <text evidence="8">The sequence shown here is derived from an EMBL/GenBank/DDBJ whole genome shotgun (WGS) entry which is preliminary data.</text>
</comment>
<dbReference type="FunFam" id="3.60.130.10:FF:000003">
    <property type="entry name" value="Alpha-ketoglutarate-dependent taurine dioxygenase"/>
    <property type="match status" value="1"/>
</dbReference>
<evidence type="ECO:0000256" key="3">
    <source>
        <dbReference type="ARBA" id="ARBA00022723"/>
    </source>
</evidence>
<dbReference type="STRING" id="1173061.A0A0J9X7B9"/>
<comment type="similarity">
    <text evidence="2">Belongs to the TfdA dioxygenase family.</text>
</comment>
<keyword evidence="9" id="KW-1185">Reference proteome</keyword>
<keyword evidence="3" id="KW-0479">Metal-binding</keyword>
<sequence length="399" mass="44835">MAPAATQIPPATTDAPTKASKTAYKGNINFASLKLSDDEIQKEDETYEYNFLRPAFPKLDWEPLKTFEVLPDKAHLADPKNNFANLFRDATTVTHINPKIGTEVTGVDLANLDDEQKNELALLLATRVAVIFRDQKNLDIYKQLELGRYYGTLHKHATTSLPRDHEKDLEEVHVIWADEKRVPITAFPATYLWHSDVTYEKQPPSYTSLKVLKAPSTGGDTLWISGYALYDALSPGLKEYLEGLTALHSGKEQADDARRKGTHVRREPVITEHPLVRVHPVTGYKAVFVNPGFTRSIVGVPKAESDAILQYLFNLIATTQESTVRFKWNKDDVVFWDNRIAVHTATYGFFPERRHGVRVTSHGEVPYYDPNGKSQQAVIDAQLGIERNLDGSKGGSYND</sequence>
<dbReference type="GO" id="GO:0046872">
    <property type="term" value="F:metal ion binding"/>
    <property type="evidence" value="ECO:0007669"/>
    <property type="project" value="UniProtKB-KW"/>
</dbReference>
<dbReference type="GO" id="GO:0005737">
    <property type="term" value="C:cytoplasm"/>
    <property type="evidence" value="ECO:0007669"/>
    <property type="project" value="TreeGrafter"/>
</dbReference>
<dbReference type="InterPro" id="IPR003819">
    <property type="entry name" value="TauD/TfdA-like"/>
</dbReference>
<evidence type="ECO:0000256" key="6">
    <source>
        <dbReference type="ARBA" id="ARBA00023004"/>
    </source>
</evidence>
<comment type="cofactor">
    <cofactor evidence="1">
        <name>Fe(2+)</name>
        <dbReference type="ChEBI" id="CHEBI:29033"/>
    </cofactor>
</comment>
<dbReference type="EMBL" id="CCBN010000004">
    <property type="protein sequence ID" value="CDO53078.1"/>
    <property type="molecule type" value="Genomic_DNA"/>
</dbReference>
<evidence type="ECO:0000256" key="4">
    <source>
        <dbReference type="ARBA" id="ARBA00022964"/>
    </source>
</evidence>
<dbReference type="PANTHER" id="PTHR30468:SF31">
    <property type="entry name" value="ALPHA-KETOGLUTARATE-DEPENDENT SULFONATE DIOXYGENASE-RELATED"/>
    <property type="match status" value="1"/>
</dbReference>
<dbReference type="Gene3D" id="3.60.130.10">
    <property type="entry name" value="Clavaminate synthase-like"/>
    <property type="match status" value="1"/>
</dbReference>
<keyword evidence="4 8" id="KW-0223">Dioxygenase</keyword>
<dbReference type="PANTHER" id="PTHR30468">
    <property type="entry name" value="ALPHA-KETOGLUTARATE-DEPENDENT SULFONATE DIOXYGENASE"/>
    <property type="match status" value="1"/>
</dbReference>
<name>A0A0J9X7B9_GEOCN</name>
<organism evidence="8 9">
    <name type="scientific">Geotrichum candidum</name>
    <name type="common">Oospora lactis</name>
    <name type="synonym">Dipodascus geotrichum</name>
    <dbReference type="NCBI Taxonomy" id="1173061"/>
    <lineage>
        <taxon>Eukaryota</taxon>
        <taxon>Fungi</taxon>
        <taxon>Dikarya</taxon>
        <taxon>Ascomycota</taxon>
        <taxon>Saccharomycotina</taxon>
        <taxon>Dipodascomycetes</taxon>
        <taxon>Dipodascales</taxon>
        <taxon>Dipodascaceae</taxon>
        <taxon>Geotrichum</taxon>
    </lineage>
</organism>
<dbReference type="GO" id="GO:0016706">
    <property type="term" value="F:2-oxoglutarate-dependent dioxygenase activity"/>
    <property type="evidence" value="ECO:0007669"/>
    <property type="project" value="TreeGrafter"/>
</dbReference>
<dbReference type="OrthoDB" id="10257314at2759"/>
<proteinExistence type="inferred from homology"/>
<protein>
    <submittedName>
        <fullName evidence="8">Similar to Saccharomyces cerevisiae YLL057C JLP1 Fe(II)-dependent sulfonate/alpha-ketoglutarate dioxygenase</fullName>
    </submittedName>
</protein>
<evidence type="ECO:0000256" key="1">
    <source>
        <dbReference type="ARBA" id="ARBA00001954"/>
    </source>
</evidence>
<dbReference type="Proteomes" id="UP000242525">
    <property type="component" value="Unassembled WGS sequence"/>
</dbReference>
<keyword evidence="5" id="KW-0560">Oxidoreductase</keyword>
<dbReference type="InterPro" id="IPR051323">
    <property type="entry name" value="AtsK-like"/>
</dbReference>
<evidence type="ECO:0000313" key="8">
    <source>
        <dbReference type="EMBL" id="CDO53078.1"/>
    </source>
</evidence>